<feature type="domain" description="TauD/TfdA-like" evidence="6">
    <location>
        <begin position="63"/>
        <end position="299"/>
    </location>
</feature>
<dbReference type="OrthoDB" id="4308019at2"/>
<protein>
    <recommendedName>
        <fullName evidence="6">TauD/TfdA-like domain-containing protein</fullName>
    </recommendedName>
</protein>
<evidence type="ECO:0000256" key="2">
    <source>
        <dbReference type="ARBA" id="ARBA00023002"/>
    </source>
</evidence>
<evidence type="ECO:0000313" key="7">
    <source>
        <dbReference type="EMBL" id="GAO10183.1"/>
    </source>
</evidence>
<comment type="cofactor">
    <cofactor evidence="1">
        <name>Fe(2+)</name>
        <dbReference type="ChEBI" id="CHEBI:29033"/>
    </cofactor>
</comment>
<evidence type="ECO:0000256" key="4">
    <source>
        <dbReference type="ARBA" id="ARBA00023194"/>
    </source>
</evidence>
<feature type="region of interest" description="Disordered" evidence="5">
    <location>
        <begin position="283"/>
        <end position="302"/>
    </location>
</feature>
<organism evidence="7 8">
    <name type="scientific">Streptomyces lydicamycinicus</name>
    <dbReference type="NCBI Taxonomy" id="1546107"/>
    <lineage>
        <taxon>Bacteria</taxon>
        <taxon>Bacillati</taxon>
        <taxon>Actinomycetota</taxon>
        <taxon>Actinomycetes</taxon>
        <taxon>Kitasatosporales</taxon>
        <taxon>Streptomycetaceae</taxon>
        <taxon>Streptomyces</taxon>
    </lineage>
</organism>
<keyword evidence="2" id="KW-0560">Oxidoreductase</keyword>
<evidence type="ECO:0000256" key="5">
    <source>
        <dbReference type="SAM" id="MobiDB-lite"/>
    </source>
</evidence>
<evidence type="ECO:0000256" key="3">
    <source>
        <dbReference type="ARBA" id="ARBA00023004"/>
    </source>
</evidence>
<dbReference type="Proteomes" id="UP000048965">
    <property type="component" value="Unassembled WGS sequence"/>
</dbReference>
<accession>A0A0P4RBZ4</accession>
<keyword evidence="8" id="KW-1185">Reference proteome</keyword>
<dbReference type="PANTHER" id="PTHR10696">
    <property type="entry name" value="GAMMA-BUTYROBETAINE HYDROXYLASE-RELATED"/>
    <property type="match status" value="1"/>
</dbReference>
<dbReference type="GO" id="GO:0016491">
    <property type="term" value="F:oxidoreductase activity"/>
    <property type="evidence" value="ECO:0007669"/>
    <property type="project" value="UniProtKB-KW"/>
</dbReference>
<dbReference type="Pfam" id="PF02668">
    <property type="entry name" value="TauD"/>
    <property type="match status" value="1"/>
</dbReference>
<dbReference type="EMBL" id="BBNO01000006">
    <property type="protein sequence ID" value="GAO10183.1"/>
    <property type="molecule type" value="Genomic_DNA"/>
</dbReference>
<proteinExistence type="predicted"/>
<comment type="caution">
    <text evidence="7">The sequence shown here is derived from an EMBL/GenBank/DDBJ whole genome shotgun (WGS) entry which is preliminary data.</text>
</comment>
<evidence type="ECO:0000313" key="8">
    <source>
        <dbReference type="Proteomes" id="UP000048965"/>
    </source>
</evidence>
<keyword evidence="3" id="KW-0408">Iron</keyword>
<evidence type="ECO:0000256" key="1">
    <source>
        <dbReference type="ARBA" id="ARBA00001954"/>
    </source>
</evidence>
<dbReference type="RefSeq" id="WP_052719001.1">
    <property type="nucleotide sequence ID" value="NZ_BBNO01000006.1"/>
</dbReference>
<sequence>MEQSAFASSEAIGAAARDVTHGSFRASRSDPHLAPRERLLGNAAPLHGPTAATLGEQEADARGVHQEITEQLWRQGLAVVQLDQPLSPHRFMTLGDGLGTATPETDPAVQPFVQDGVILNLRSRHAPTAEVSLQPFARNSLSLHSESSGAAASRQPRYIVLLCVNPGDDTPHARTVLVPMREVARRLSPRTLELLSHTGYRDSPAAPPIARHVDGRWVFSFRDFLDQELRWTHDRPDTDPEAVNAALRELLTAMYTPEEAIAVRWRRGLLVVIDNTYYFHGRTAGAATPPRQQRHLQRLRIR</sequence>
<evidence type="ECO:0000259" key="6">
    <source>
        <dbReference type="Pfam" id="PF02668"/>
    </source>
</evidence>
<dbReference type="AlphaFoldDB" id="A0A0P4RBZ4"/>
<dbReference type="InterPro" id="IPR003819">
    <property type="entry name" value="TauD/TfdA-like"/>
</dbReference>
<reference evidence="8" key="1">
    <citation type="submission" date="2014-09" db="EMBL/GenBank/DDBJ databases">
        <title>Whole genome shotgun sequence of Streptomyces sp. NBRC 110027.</title>
        <authorList>
            <person name="Komaki H."/>
            <person name="Ichikawa N."/>
            <person name="Katano-Makiyama Y."/>
            <person name="Hosoyama A."/>
            <person name="Hashimoto M."/>
            <person name="Uohara A."/>
            <person name="Kitahashi Y."/>
            <person name="Ohji S."/>
            <person name="Kimura A."/>
            <person name="Yamazoe A."/>
            <person name="Igarashi Y."/>
            <person name="Fujita N."/>
        </authorList>
    </citation>
    <scope>NUCLEOTIDE SEQUENCE [LARGE SCALE GENOMIC DNA]</scope>
    <source>
        <strain evidence="8">NBRC 110027</strain>
    </source>
</reference>
<dbReference type="InterPro" id="IPR042098">
    <property type="entry name" value="TauD-like_sf"/>
</dbReference>
<name>A0A0P4RBZ4_9ACTN</name>
<feature type="compositionally biased region" description="Basic residues" evidence="5">
    <location>
        <begin position="292"/>
        <end position="302"/>
    </location>
</feature>
<gene>
    <name evidence="7" type="ORF">TPA0598_06_03480</name>
</gene>
<dbReference type="GO" id="GO:0017000">
    <property type="term" value="P:antibiotic biosynthetic process"/>
    <property type="evidence" value="ECO:0007669"/>
    <property type="project" value="UniProtKB-KW"/>
</dbReference>
<dbReference type="PANTHER" id="PTHR10696:SF56">
    <property type="entry name" value="TAUD_TFDA-LIKE DOMAIN-CONTAINING PROTEIN"/>
    <property type="match status" value="1"/>
</dbReference>
<dbReference type="SUPFAM" id="SSF51197">
    <property type="entry name" value="Clavaminate synthase-like"/>
    <property type="match status" value="1"/>
</dbReference>
<dbReference type="Gene3D" id="3.60.130.10">
    <property type="entry name" value="Clavaminate synthase-like"/>
    <property type="match status" value="1"/>
</dbReference>
<reference evidence="7 8" key="2">
    <citation type="journal article" date="2015" name="Stand. Genomic Sci.">
        <title>Draft genome sequence of marine-derived Streptomyces sp. TP-A0598, a producer of anti-MRSA antibiotic lydicamycins.</title>
        <authorList>
            <person name="Komaki H."/>
            <person name="Ichikawa N."/>
            <person name="Hosoyama A."/>
            <person name="Fujita N."/>
            <person name="Igarashi Y."/>
        </authorList>
    </citation>
    <scope>NUCLEOTIDE SEQUENCE [LARGE SCALE GENOMIC DNA]</scope>
    <source>
        <strain evidence="7 8">NBRC 110027</strain>
    </source>
</reference>
<keyword evidence="4" id="KW-0045">Antibiotic biosynthesis</keyword>
<dbReference type="InterPro" id="IPR050411">
    <property type="entry name" value="AlphaKG_dependent_hydroxylases"/>
</dbReference>